<keyword evidence="1" id="KW-0472">Membrane</keyword>
<dbReference type="EMBL" id="JAQAGZ010000015">
    <property type="protein sequence ID" value="MCZ8514998.1"/>
    <property type="molecule type" value="Genomic_DNA"/>
</dbReference>
<organism evidence="2 3">
    <name type="scientific">Paenibacillus gyeongsangnamensis</name>
    <dbReference type="NCBI Taxonomy" id="3388067"/>
    <lineage>
        <taxon>Bacteria</taxon>
        <taxon>Bacillati</taxon>
        <taxon>Bacillota</taxon>
        <taxon>Bacilli</taxon>
        <taxon>Bacillales</taxon>
        <taxon>Paenibacillaceae</taxon>
        <taxon>Paenibacillus</taxon>
    </lineage>
</organism>
<name>A0ABT4QDQ4_9BACL</name>
<accession>A0ABT4QDQ4</accession>
<gene>
    <name evidence="2" type="ORF">O9H85_21765</name>
</gene>
<keyword evidence="1" id="KW-0812">Transmembrane</keyword>
<keyword evidence="1" id="KW-1133">Transmembrane helix</keyword>
<keyword evidence="3" id="KW-1185">Reference proteome</keyword>
<evidence type="ECO:0000313" key="3">
    <source>
        <dbReference type="Proteomes" id="UP001527882"/>
    </source>
</evidence>
<comment type="caution">
    <text evidence="2">The sequence shown here is derived from an EMBL/GenBank/DDBJ whole genome shotgun (WGS) entry which is preliminary data.</text>
</comment>
<protein>
    <submittedName>
        <fullName evidence="2">Cache domain-containing protein</fullName>
    </submittedName>
</protein>
<evidence type="ECO:0000256" key="1">
    <source>
        <dbReference type="SAM" id="Phobius"/>
    </source>
</evidence>
<dbReference type="Proteomes" id="UP001527882">
    <property type="component" value="Unassembled WGS sequence"/>
</dbReference>
<dbReference type="RefSeq" id="WP_269883528.1">
    <property type="nucleotide sequence ID" value="NZ_JAQAGZ010000015.1"/>
</dbReference>
<proteinExistence type="predicted"/>
<sequence length="298" mass="34136">MKNTWLNRLLLSYIPIFLIVFSVLVFLFVLVLSEQAKHQAVSTNKIIAEQISQSVDNTLRSISDQIVKELRSNETIRDFYKMPNDPLVNQKASAILNNIVLSNQLIDQVYLYRTGDNRVLSNSTMMGIDSFADRAFITEQLKKDYDRNWTSIRFVKSENDQMKPVISLVRKYPLLFEDQGLIVVNVNPVLVQKEIDGMVNSKSFYTNLFDRNGLLFYDKTAQFANIVKMSDSQLPSISAVTSTYSGFEVRTGYRNSVYTQFLSGVSKVWVVLGTLLLACGLLSVIYVSRRHYKPIEMY</sequence>
<reference evidence="2 3" key="1">
    <citation type="submission" date="2022-12" db="EMBL/GenBank/DDBJ databases">
        <title>Draft genome sequence of Paenibacillus sp. dW9.</title>
        <authorList>
            <person name="Choi E.-W."/>
            <person name="Kim D.-U."/>
        </authorList>
    </citation>
    <scope>NUCLEOTIDE SEQUENCE [LARGE SCALE GENOMIC DNA]</scope>
    <source>
        <strain evidence="3">dW9</strain>
    </source>
</reference>
<evidence type="ECO:0000313" key="2">
    <source>
        <dbReference type="EMBL" id="MCZ8514998.1"/>
    </source>
</evidence>
<feature type="transmembrane region" description="Helical" evidence="1">
    <location>
        <begin position="12"/>
        <end position="32"/>
    </location>
</feature>
<feature type="transmembrane region" description="Helical" evidence="1">
    <location>
        <begin position="268"/>
        <end position="287"/>
    </location>
</feature>